<organism evidence="2">
    <name type="scientific">Oryza nivara</name>
    <name type="common">Indian wild rice</name>
    <name type="synonym">Oryza sativa f. spontanea</name>
    <dbReference type="NCBI Taxonomy" id="4536"/>
    <lineage>
        <taxon>Eukaryota</taxon>
        <taxon>Viridiplantae</taxon>
        <taxon>Streptophyta</taxon>
        <taxon>Embryophyta</taxon>
        <taxon>Tracheophyta</taxon>
        <taxon>Spermatophyta</taxon>
        <taxon>Magnoliopsida</taxon>
        <taxon>Liliopsida</taxon>
        <taxon>Poales</taxon>
        <taxon>Poaceae</taxon>
        <taxon>BOP clade</taxon>
        <taxon>Oryzoideae</taxon>
        <taxon>Oryzeae</taxon>
        <taxon>Oryzinae</taxon>
        <taxon>Oryza</taxon>
    </lineage>
</organism>
<sequence length="282" mass="31754">MPRLPRRLRNLNLAAESFVENCQQGEDSLQSASAEDLRNDQTHQESFHGQATEDDQLEEENPQGPPELDIAFADIGTGVKRSIKIIWANGAVQEVFKCLRTDDLWKLNGGRVLVETDENGVPNQWSESILAKYLAELAKNASFAPLHFKRWDDKLFKGPKKRIIIDVEISDGDRIGANLDEHATSTRFNITIPSPTEYVEIHDDSNMNGERNSVDDYESNESNVARKARAKKFIKATKDCSRAPSKSDKKAMKTRNGVTKQDKAQQDDSRFQEARHPTSMPG</sequence>
<accession>A0A0E0GX93</accession>
<dbReference type="AlphaFoldDB" id="A0A0E0GX93"/>
<keyword evidence="3" id="KW-1185">Reference proteome</keyword>
<dbReference type="HOGENOM" id="CLU_988266_0_0_1"/>
<dbReference type="Proteomes" id="UP000006591">
    <property type="component" value="Chromosome 4"/>
</dbReference>
<reference evidence="2" key="2">
    <citation type="submission" date="2018-04" db="EMBL/GenBank/DDBJ databases">
        <title>OnivRS2 (Oryza nivara Reference Sequence Version 2).</title>
        <authorList>
            <person name="Zhang J."/>
            <person name="Kudrna D."/>
            <person name="Lee S."/>
            <person name="Talag J."/>
            <person name="Rajasekar S."/>
            <person name="Welchert J."/>
            <person name="Hsing Y.-I."/>
            <person name="Wing R.A."/>
        </authorList>
    </citation>
    <scope>NUCLEOTIDE SEQUENCE [LARGE SCALE GENOMIC DNA]</scope>
    <source>
        <strain evidence="2">SL10</strain>
    </source>
</reference>
<feature type="region of interest" description="Disordered" evidence="1">
    <location>
        <begin position="235"/>
        <end position="282"/>
    </location>
</feature>
<name>A0A0E0GX93_ORYNI</name>
<evidence type="ECO:0000313" key="3">
    <source>
        <dbReference type="Proteomes" id="UP000006591"/>
    </source>
</evidence>
<feature type="region of interest" description="Disordered" evidence="1">
    <location>
        <begin position="22"/>
        <end position="67"/>
    </location>
</feature>
<dbReference type="STRING" id="4536.A0A0E0GX93"/>
<evidence type="ECO:0000256" key="1">
    <source>
        <dbReference type="SAM" id="MobiDB-lite"/>
    </source>
</evidence>
<feature type="compositionally biased region" description="Acidic residues" evidence="1">
    <location>
        <begin position="52"/>
        <end position="61"/>
    </location>
</feature>
<protein>
    <submittedName>
        <fullName evidence="2">Uncharacterized protein</fullName>
    </submittedName>
</protein>
<reference evidence="2" key="1">
    <citation type="submission" date="2015-04" db="UniProtKB">
        <authorList>
            <consortium name="EnsemblPlants"/>
        </authorList>
    </citation>
    <scope>IDENTIFICATION</scope>
    <source>
        <strain evidence="2">SL10</strain>
    </source>
</reference>
<dbReference type="EnsemblPlants" id="ONIVA04G00850.1">
    <property type="protein sequence ID" value="ONIVA04G00850.1"/>
    <property type="gene ID" value="ONIVA04G00850"/>
</dbReference>
<dbReference type="Gramene" id="ONIVA04G00850.1">
    <property type="protein sequence ID" value="ONIVA04G00850.1"/>
    <property type="gene ID" value="ONIVA04G00850"/>
</dbReference>
<feature type="compositionally biased region" description="Basic and acidic residues" evidence="1">
    <location>
        <begin position="236"/>
        <end position="251"/>
    </location>
</feature>
<feature type="compositionally biased region" description="Basic and acidic residues" evidence="1">
    <location>
        <begin position="260"/>
        <end position="276"/>
    </location>
</feature>
<evidence type="ECO:0000313" key="2">
    <source>
        <dbReference type="EnsemblPlants" id="ONIVA04G00850.1"/>
    </source>
</evidence>
<feature type="region of interest" description="Disordered" evidence="1">
    <location>
        <begin position="204"/>
        <end position="223"/>
    </location>
</feature>
<proteinExistence type="predicted"/>
<feature type="compositionally biased region" description="Basic and acidic residues" evidence="1">
    <location>
        <begin position="35"/>
        <end position="46"/>
    </location>
</feature>
<feature type="compositionally biased region" description="Polar residues" evidence="1">
    <location>
        <begin position="22"/>
        <end position="33"/>
    </location>
</feature>